<comment type="caution">
    <text evidence="2">The sequence shown here is derived from an EMBL/GenBank/DDBJ whole genome shotgun (WGS) entry which is preliminary data.</text>
</comment>
<sequence length="122" mass="12654">MGYPFEGATCAQEVDFPGLKKTVQGCQSKFIGVFVSLVKGDDDRLPDNEAAKTLADSSTGSRCTCTTTRPAASPCAAGSRPRAPSSGGTGPRPTKAASGRMVCNVYVERSFGAGLKKQDTES</sequence>
<evidence type="ECO:0000256" key="1">
    <source>
        <dbReference type="SAM" id="MobiDB-lite"/>
    </source>
</evidence>
<gene>
    <name evidence="2" type="ORF">PG993_015261</name>
</gene>
<dbReference type="EMBL" id="JAQQWK010000014">
    <property type="protein sequence ID" value="KAK8017072.1"/>
    <property type="molecule type" value="Genomic_DNA"/>
</dbReference>
<feature type="region of interest" description="Disordered" evidence="1">
    <location>
        <begin position="68"/>
        <end position="98"/>
    </location>
</feature>
<reference evidence="2 3" key="1">
    <citation type="submission" date="2023-01" db="EMBL/GenBank/DDBJ databases">
        <title>Analysis of 21 Apiospora genomes using comparative genomics revels a genus with tremendous synthesis potential of carbohydrate active enzymes and secondary metabolites.</title>
        <authorList>
            <person name="Sorensen T."/>
        </authorList>
    </citation>
    <scope>NUCLEOTIDE SEQUENCE [LARGE SCALE GENOMIC DNA]</scope>
    <source>
        <strain evidence="2 3">CBS 33761</strain>
    </source>
</reference>
<accession>A0ABR1RQA6</accession>
<dbReference type="Proteomes" id="UP001444661">
    <property type="component" value="Unassembled WGS sequence"/>
</dbReference>
<evidence type="ECO:0000313" key="2">
    <source>
        <dbReference type="EMBL" id="KAK8017072.1"/>
    </source>
</evidence>
<evidence type="ECO:0000313" key="3">
    <source>
        <dbReference type="Proteomes" id="UP001444661"/>
    </source>
</evidence>
<proteinExistence type="predicted"/>
<protein>
    <submittedName>
        <fullName evidence="2">Uncharacterized protein</fullName>
    </submittedName>
</protein>
<name>A0ABR1RQA6_9PEZI</name>
<organism evidence="2 3">
    <name type="scientific">Apiospora rasikravindrae</name>
    <dbReference type="NCBI Taxonomy" id="990691"/>
    <lineage>
        <taxon>Eukaryota</taxon>
        <taxon>Fungi</taxon>
        <taxon>Dikarya</taxon>
        <taxon>Ascomycota</taxon>
        <taxon>Pezizomycotina</taxon>
        <taxon>Sordariomycetes</taxon>
        <taxon>Xylariomycetidae</taxon>
        <taxon>Amphisphaeriales</taxon>
        <taxon>Apiosporaceae</taxon>
        <taxon>Apiospora</taxon>
    </lineage>
</organism>
<keyword evidence="3" id="KW-1185">Reference proteome</keyword>